<gene>
    <name evidence="2" type="ORF">HMPREF9080_02417</name>
</gene>
<sequence>MSTYTPLSPVIWLGSRVGIFVGFVVHGAVLAAQGDLDVDEVFVGVALGSVQGFAEGFDAFVVGPDVVERVHGPDAGVIAIAQGFHGLQGGLGDVDHGAAQVGGEAGLFVVAVHFVVLAAARRTQAAAFGAEVDVAGAVAFGFAHLQPLFFGERPAFASGMYQGARAVVVAARLDVDVAVNRANQGRGGGLDVEFGLAALAAAAEEYAPAAGTHQAGFVFAVFFDTAVAVFAGFEVDVAFVGTQHGAVVADDVHAGGVDVALSRRNDDGIAGDGAGFVLMDFGFDVVARVGAFEEAALFAFAGADGVLNGFPRLGVNAFGAVEVYLAFAAVEFGGFQGQFAIGGDDGQFAVAGGVYAFVFAPVVVVVVARILFVEGLFVDKFCTQVGFLAFDGYAVATGKAGKQNQKQHRYRTQAVLTLCRFCAVGHEIRNECGHYAC</sequence>
<evidence type="ECO:0000256" key="1">
    <source>
        <dbReference type="SAM" id="Phobius"/>
    </source>
</evidence>
<keyword evidence="1" id="KW-0812">Transmembrane</keyword>
<feature type="transmembrane region" description="Helical" evidence="1">
    <location>
        <begin position="348"/>
        <end position="372"/>
    </location>
</feature>
<comment type="caution">
    <text evidence="2">The sequence shown here is derived from an EMBL/GenBank/DDBJ whole genome shotgun (WGS) entry which is preliminary data.</text>
</comment>
<protein>
    <submittedName>
        <fullName evidence="2">Uncharacterized protein</fullName>
    </submittedName>
</protein>
<proteinExistence type="predicted"/>
<keyword evidence="1" id="KW-1133">Transmembrane helix</keyword>
<dbReference type="EMBL" id="AGCM01000143">
    <property type="protein sequence ID" value="EHM52250.1"/>
    <property type="molecule type" value="Genomic_DNA"/>
</dbReference>
<dbReference type="Proteomes" id="UP000004750">
    <property type="component" value="Unassembled WGS sequence"/>
</dbReference>
<accession>G9ZI09</accession>
<reference evidence="2 3" key="1">
    <citation type="submission" date="2011-08" db="EMBL/GenBank/DDBJ databases">
        <authorList>
            <person name="Weinstock G."/>
            <person name="Sodergren E."/>
            <person name="Clifton S."/>
            <person name="Fulton L."/>
            <person name="Fulton B."/>
            <person name="Courtney L."/>
            <person name="Fronick C."/>
            <person name="Harrison M."/>
            <person name="Strong C."/>
            <person name="Farmer C."/>
            <person name="Delahaunty K."/>
            <person name="Markovic C."/>
            <person name="Hall O."/>
            <person name="Minx P."/>
            <person name="Tomlinson C."/>
            <person name="Mitreva M."/>
            <person name="Hou S."/>
            <person name="Chen J."/>
            <person name="Wollam A."/>
            <person name="Pepin K.H."/>
            <person name="Johnson M."/>
            <person name="Bhonagiri V."/>
            <person name="Zhang X."/>
            <person name="Suruliraj S."/>
            <person name="Warren W."/>
            <person name="Chinwalla A."/>
            <person name="Mardis E.R."/>
            <person name="Wilson R.K."/>
        </authorList>
    </citation>
    <scope>NUCLEOTIDE SEQUENCE [LARGE SCALE GENOMIC DNA]</scope>
    <source>
        <strain evidence="2 3">F0432</strain>
    </source>
</reference>
<dbReference type="HOGENOM" id="CLU_626561_0_0_6"/>
<evidence type="ECO:0000313" key="3">
    <source>
        <dbReference type="Proteomes" id="UP000004750"/>
    </source>
</evidence>
<keyword evidence="1" id="KW-0472">Membrane</keyword>
<dbReference type="AlphaFoldDB" id="G9ZI09"/>
<name>G9ZI09_9GAMM</name>
<evidence type="ECO:0000313" key="2">
    <source>
        <dbReference type="EMBL" id="EHM52250.1"/>
    </source>
</evidence>
<organism evidence="2 3">
    <name type="scientific">Cardiobacterium valvarum F0432</name>
    <dbReference type="NCBI Taxonomy" id="797473"/>
    <lineage>
        <taxon>Bacteria</taxon>
        <taxon>Pseudomonadati</taxon>
        <taxon>Pseudomonadota</taxon>
        <taxon>Gammaproteobacteria</taxon>
        <taxon>Cardiobacteriales</taxon>
        <taxon>Cardiobacteriaceae</taxon>
        <taxon>Cardiobacterium</taxon>
    </lineage>
</organism>